<evidence type="ECO:0000313" key="7">
    <source>
        <dbReference type="EMBL" id="KAA8538558.1"/>
    </source>
</evidence>
<dbReference type="OrthoDB" id="268928at2759"/>
<evidence type="ECO:0000256" key="2">
    <source>
        <dbReference type="ARBA" id="ARBA00005335"/>
    </source>
</evidence>
<keyword evidence="8" id="KW-1185">Reference proteome</keyword>
<feature type="transmembrane region" description="Helical" evidence="6">
    <location>
        <begin position="7"/>
        <end position="27"/>
    </location>
</feature>
<reference evidence="7 8" key="1">
    <citation type="submission" date="2019-09" db="EMBL/GenBank/DDBJ databases">
        <title>A chromosome-level genome assembly of the Chinese tupelo Nyssa sinensis.</title>
        <authorList>
            <person name="Yang X."/>
            <person name="Kang M."/>
            <person name="Yang Y."/>
            <person name="Xiong H."/>
            <person name="Wang M."/>
            <person name="Zhang Z."/>
            <person name="Wang Z."/>
            <person name="Wu H."/>
            <person name="Ma T."/>
            <person name="Liu J."/>
            <person name="Xi Z."/>
        </authorList>
    </citation>
    <scope>NUCLEOTIDE SEQUENCE [LARGE SCALE GENOMIC DNA]</scope>
    <source>
        <strain evidence="7">J267</strain>
        <tissue evidence="7">Leaf</tissue>
    </source>
</reference>
<evidence type="ECO:0000256" key="6">
    <source>
        <dbReference type="SAM" id="Phobius"/>
    </source>
</evidence>
<comment type="subcellular location">
    <subcellularLocation>
        <location evidence="1">Membrane</location>
        <topology evidence="1">Multi-pass membrane protein</topology>
    </subcellularLocation>
</comment>
<proteinExistence type="inferred from homology"/>
<dbReference type="PANTHER" id="PTHR13180">
    <property type="entry name" value="SMALL MEMBRANE PROTEIN-RELATED"/>
    <property type="match status" value="1"/>
</dbReference>
<feature type="transmembrane region" description="Helical" evidence="6">
    <location>
        <begin position="39"/>
        <end position="58"/>
    </location>
</feature>
<gene>
    <name evidence="7" type="ORF">F0562_028248</name>
</gene>
<name>A0A5J5B7A4_9ASTE</name>
<keyword evidence="3 6" id="KW-0812">Transmembrane</keyword>
<dbReference type="GO" id="GO:0016020">
    <property type="term" value="C:membrane"/>
    <property type="evidence" value="ECO:0007669"/>
    <property type="project" value="UniProtKB-SubCell"/>
</dbReference>
<evidence type="ECO:0000256" key="1">
    <source>
        <dbReference type="ARBA" id="ARBA00004141"/>
    </source>
</evidence>
<sequence>MDLAELWAIFGPGVAGAVFGAGWWFWVDAVVCSSVKVSFVHYLPGIFASLAALMFNSVRREDIDYSPYEDGEWRSEFSFTIHFLSDQLDSRDHNRRNNFFTLEI</sequence>
<dbReference type="AlphaFoldDB" id="A0A5J5B7A4"/>
<keyword evidence="4 6" id="KW-1133">Transmembrane helix</keyword>
<evidence type="ECO:0008006" key="9">
    <source>
        <dbReference type="Google" id="ProtNLM"/>
    </source>
</evidence>
<accession>A0A5J5B7A4</accession>
<organism evidence="7 8">
    <name type="scientific">Nyssa sinensis</name>
    <dbReference type="NCBI Taxonomy" id="561372"/>
    <lineage>
        <taxon>Eukaryota</taxon>
        <taxon>Viridiplantae</taxon>
        <taxon>Streptophyta</taxon>
        <taxon>Embryophyta</taxon>
        <taxon>Tracheophyta</taxon>
        <taxon>Spermatophyta</taxon>
        <taxon>Magnoliopsida</taxon>
        <taxon>eudicotyledons</taxon>
        <taxon>Gunneridae</taxon>
        <taxon>Pentapetalae</taxon>
        <taxon>asterids</taxon>
        <taxon>Cornales</taxon>
        <taxon>Nyssaceae</taxon>
        <taxon>Nyssa</taxon>
    </lineage>
</organism>
<evidence type="ECO:0000313" key="8">
    <source>
        <dbReference type="Proteomes" id="UP000325577"/>
    </source>
</evidence>
<dbReference type="EMBL" id="CM018038">
    <property type="protein sequence ID" value="KAA8538558.1"/>
    <property type="molecule type" value="Genomic_DNA"/>
</dbReference>
<dbReference type="Pfam" id="PF05255">
    <property type="entry name" value="UPF0220"/>
    <property type="match status" value="1"/>
</dbReference>
<keyword evidence="5 6" id="KW-0472">Membrane</keyword>
<dbReference type="Proteomes" id="UP000325577">
    <property type="component" value="Linkage Group LG15"/>
</dbReference>
<protein>
    <recommendedName>
        <fullName evidence="9">Transmembrane protein 50A</fullName>
    </recommendedName>
</protein>
<evidence type="ECO:0000256" key="4">
    <source>
        <dbReference type="ARBA" id="ARBA00022989"/>
    </source>
</evidence>
<dbReference type="InterPro" id="IPR007919">
    <property type="entry name" value="UPF0220"/>
</dbReference>
<evidence type="ECO:0000256" key="3">
    <source>
        <dbReference type="ARBA" id="ARBA00022692"/>
    </source>
</evidence>
<evidence type="ECO:0000256" key="5">
    <source>
        <dbReference type="ARBA" id="ARBA00023136"/>
    </source>
</evidence>
<comment type="similarity">
    <text evidence="2">Belongs to the UPF0220 family.</text>
</comment>